<dbReference type="OrthoDB" id="5954308at2759"/>
<dbReference type="Gene3D" id="3.30.70.100">
    <property type="match status" value="1"/>
</dbReference>
<evidence type="ECO:0000256" key="2">
    <source>
        <dbReference type="ARBA" id="ARBA00005986"/>
    </source>
</evidence>
<dbReference type="PANTHER" id="PTHR35042">
    <property type="entry name" value="ANTHRONE OXYGENASE ENCC"/>
    <property type="match status" value="1"/>
</dbReference>
<proteinExistence type="inferred from homology"/>
<keyword evidence="7 9" id="KW-0472">Membrane</keyword>
<evidence type="ECO:0000256" key="6">
    <source>
        <dbReference type="ARBA" id="ARBA00023033"/>
    </source>
</evidence>
<dbReference type="InterPro" id="IPR013901">
    <property type="entry name" value="Anthrone_oxy"/>
</dbReference>
<comment type="subcellular location">
    <subcellularLocation>
        <location evidence="1">Membrane</location>
        <topology evidence="1">Multi-pass membrane protein</topology>
    </subcellularLocation>
</comment>
<evidence type="ECO:0000256" key="5">
    <source>
        <dbReference type="ARBA" id="ARBA00023002"/>
    </source>
</evidence>
<dbReference type="EMBL" id="KB908648">
    <property type="protein sequence ID" value="EOA85726.1"/>
    <property type="molecule type" value="Genomic_DNA"/>
</dbReference>
<name>R0ILP2_EXST2</name>
<dbReference type="Pfam" id="PF08592">
    <property type="entry name" value="Anthrone_oxy"/>
    <property type="match status" value="1"/>
</dbReference>
<feature type="transmembrane region" description="Helical" evidence="9">
    <location>
        <begin position="275"/>
        <end position="294"/>
    </location>
</feature>
<dbReference type="Pfam" id="PF07110">
    <property type="entry name" value="EthD"/>
    <property type="match status" value="1"/>
</dbReference>
<dbReference type="GO" id="GO:0004497">
    <property type="term" value="F:monooxygenase activity"/>
    <property type="evidence" value="ECO:0007669"/>
    <property type="project" value="UniProtKB-KW"/>
</dbReference>
<comment type="similarity">
    <text evidence="8">Belongs to the anthrone oxygenase family.</text>
</comment>
<evidence type="ECO:0000256" key="7">
    <source>
        <dbReference type="ARBA" id="ARBA00023136"/>
    </source>
</evidence>
<evidence type="ECO:0000313" key="12">
    <source>
        <dbReference type="Proteomes" id="UP000016935"/>
    </source>
</evidence>
<keyword evidence="4 9" id="KW-1133">Transmembrane helix</keyword>
<evidence type="ECO:0000256" key="3">
    <source>
        <dbReference type="ARBA" id="ARBA00022692"/>
    </source>
</evidence>
<keyword evidence="3 9" id="KW-0812">Transmembrane</keyword>
<protein>
    <recommendedName>
        <fullName evidence="10">EthD domain-containing protein</fullName>
    </recommendedName>
</protein>
<keyword evidence="6" id="KW-0503">Monooxygenase</keyword>
<evidence type="ECO:0000256" key="1">
    <source>
        <dbReference type="ARBA" id="ARBA00004141"/>
    </source>
</evidence>
<reference evidence="11 12" key="1">
    <citation type="journal article" date="2012" name="PLoS Pathog.">
        <title>Diverse lifestyles and strategies of plant pathogenesis encoded in the genomes of eighteen Dothideomycetes fungi.</title>
        <authorList>
            <person name="Ohm R.A."/>
            <person name="Feau N."/>
            <person name="Henrissat B."/>
            <person name="Schoch C.L."/>
            <person name="Horwitz B.A."/>
            <person name="Barry K.W."/>
            <person name="Condon B.J."/>
            <person name="Copeland A.C."/>
            <person name="Dhillon B."/>
            <person name="Glaser F."/>
            <person name="Hesse C.N."/>
            <person name="Kosti I."/>
            <person name="LaButti K."/>
            <person name="Lindquist E.A."/>
            <person name="Lucas S."/>
            <person name="Salamov A.A."/>
            <person name="Bradshaw R.E."/>
            <person name="Ciuffetti L."/>
            <person name="Hamelin R.C."/>
            <person name="Kema G.H.J."/>
            <person name="Lawrence C."/>
            <person name="Scott J.A."/>
            <person name="Spatafora J.W."/>
            <person name="Turgeon B.G."/>
            <person name="de Wit P.J.G.M."/>
            <person name="Zhong S."/>
            <person name="Goodwin S.B."/>
            <person name="Grigoriev I.V."/>
        </authorList>
    </citation>
    <scope>NUCLEOTIDE SEQUENCE [LARGE SCALE GENOMIC DNA]</scope>
    <source>
        <strain evidence="12">28A</strain>
    </source>
</reference>
<evidence type="ECO:0000313" key="11">
    <source>
        <dbReference type="EMBL" id="EOA85726.1"/>
    </source>
</evidence>
<dbReference type="GeneID" id="19400971"/>
<sequence length="295" mass="33596">MSEEDYRRHMTQVSGPMTKGLMVKYGIVQWKMLHNTTETRNLMRQLFDDHMINLAEFDCFSQVTFKSIDDYKRMRQDPWYRKQIAGDHVNFADTQRSMMTIGWVTDFIEHGKLVEDVAADNLSEATTTTKLQAAAVIVGSFLSGFMVSLSIIAIPVLVETKTDANQLFHQWTRVYHYGNQLIPGIAIGTFLLYTFACFQRRTAERPKSWRLLALAGLVTVSIIPFTLLIMKPTNDKLFHLESVTRTAKPAEHAGVKAIELKEAEELVVWWASMHAVRSTFPLIGAIIGIVATLWH</sequence>
<dbReference type="AlphaFoldDB" id="R0ILP2"/>
<comment type="similarity">
    <text evidence="2">Belongs to the tpcK family.</text>
</comment>
<evidence type="ECO:0000259" key="10">
    <source>
        <dbReference type="Pfam" id="PF07110"/>
    </source>
</evidence>
<keyword evidence="5" id="KW-0560">Oxidoreductase</keyword>
<dbReference type="eggNOG" id="ENOG502SJ0E">
    <property type="taxonomic scope" value="Eukaryota"/>
</dbReference>
<evidence type="ECO:0000256" key="9">
    <source>
        <dbReference type="SAM" id="Phobius"/>
    </source>
</evidence>
<dbReference type="SUPFAM" id="SSF54909">
    <property type="entry name" value="Dimeric alpha+beta barrel"/>
    <property type="match status" value="1"/>
</dbReference>
<dbReference type="PANTHER" id="PTHR35042:SF3">
    <property type="entry name" value="ANTHRONE OXYGENASE-RELATED"/>
    <property type="match status" value="1"/>
</dbReference>
<feature type="transmembrane region" description="Helical" evidence="9">
    <location>
        <begin position="177"/>
        <end position="198"/>
    </location>
</feature>
<dbReference type="RefSeq" id="XP_008026669.1">
    <property type="nucleotide sequence ID" value="XM_008028478.1"/>
</dbReference>
<dbReference type="InterPro" id="IPR009799">
    <property type="entry name" value="EthD_dom"/>
</dbReference>
<reference evidence="11 12" key="2">
    <citation type="journal article" date="2013" name="PLoS Genet.">
        <title>Comparative genome structure, secondary metabolite, and effector coding capacity across Cochliobolus pathogens.</title>
        <authorList>
            <person name="Condon B.J."/>
            <person name="Leng Y."/>
            <person name="Wu D."/>
            <person name="Bushley K.E."/>
            <person name="Ohm R.A."/>
            <person name="Otillar R."/>
            <person name="Martin J."/>
            <person name="Schackwitz W."/>
            <person name="Grimwood J."/>
            <person name="MohdZainudin N."/>
            <person name="Xue C."/>
            <person name="Wang R."/>
            <person name="Manning V.A."/>
            <person name="Dhillon B."/>
            <person name="Tu Z.J."/>
            <person name="Steffenson B.J."/>
            <person name="Salamov A."/>
            <person name="Sun H."/>
            <person name="Lowry S."/>
            <person name="LaButti K."/>
            <person name="Han J."/>
            <person name="Copeland A."/>
            <person name="Lindquist E."/>
            <person name="Barry K."/>
            <person name="Schmutz J."/>
            <person name="Baker S.E."/>
            <person name="Ciuffetti L.M."/>
            <person name="Grigoriev I.V."/>
            <person name="Zhong S."/>
            <person name="Turgeon B.G."/>
        </authorList>
    </citation>
    <scope>NUCLEOTIDE SEQUENCE [LARGE SCALE GENOMIC DNA]</scope>
    <source>
        <strain evidence="12">28A</strain>
    </source>
</reference>
<dbReference type="InterPro" id="IPR011008">
    <property type="entry name" value="Dimeric_a/b-barrel"/>
</dbReference>
<feature type="domain" description="EthD" evidence="10">
    <location>
        <begin position="1"/>
        <end position="94"/>
    </location>
</feature>
<dbReference type="HOGENOM" id="CLU_839392_0_0_1"/>
<feature type="transmembrane region" description="Helical" evidence="9">
    <location>
        <begin position="133"/>
        <end position="157"/>
    </location>
</feature>
<keyword evidence="12" id="KW-1185">Reference proteome</keyword>
<accession>R0ILP2</accession>
<evidence type="ECO:0000256" key="4">
    <source>
        <dbReference type="ARBA" id="ARBA00022989"/>
    </source>
</evidence>
<feature type="transmembrane region" description="Helical" evidence="9">
    <location>
        <begin position="210"/>
        <end position="230"/>
    </location>
</feature>
<gene>
    <name evidence="11" type="ORF">SETTUDRAFT_169632</name>
</gene>
<evidence type="ECO:0000256" key="8">
    <source>
        <dbReference type="ARBA" id="ARBA00034313"/>
    </source>
</evidence>
<dbReference type="GO" id="GO:0016020">
    <property type="term" value="C:membrane"/>
    <property type="evidence" value="ECO:0007669"/>
    <property type="project" value="UniProtKB-SubCell"/>
</dbReference>
<dbReference type="Proteomes" id="UP000016935">
    <property type="component" value="Unassembled WGS sequence"/>
</dbReference>
<organism evidence="11 12">
    <name type="scientific">Exserohilum turcicum (strain 28A)</name>
    <name type="common">Northern leaf blight fungus</name>
    <name type="synonym">Setosphaeria turcica</name>
    <dbReference type="NCBI Taxonomy" id="671987"/>
    <lineage>
        <taxon>Eukaryota</taxon>
        <taxon>Fungi</taxon>
        <taxon>Dikarya</taxon>
        <taxon>Ascomycota</taxon>
        <taxon>Pezizomycotina</taxon>
        <taxon>Dothideomycetes</taxon>
        <taxon>Pleosporomycetidae</taxon>
        <taxon>Pleosporales</taxon>
        <taxon>Pleosporineae</taxon>
        <taxon>Pleosporaceae</taxon>
        <taxon>Exserohilum</taxon>
    </lineage>
</organism>